<evidence type="ECO:0000313" key="2">
    <source>
        <dbReference type="Proteomes" id="UP000182584"/>
    </source>
</evidence>
<dbReference type="AlphaFoldDB" id="A0A1H9X7Z1"/>
<name>A0A1H9X7Z1_BUTFI</name>
<gene>
    <name evidence="1" type="ORF">SAMN04487884_1463</name>
</gene>
<organism evidence="1 2">
    <name type="scientific">Butyrivibrio fibrisolvens</name>
    <dbReference type="NCBI Taxonomy" id="831"/>
    <lineage>
        <taxon>Bacteria</taxon>
        <taxon>Bacillati</taxon>
        <taxon>Bacillota</taxon>
        <taxon>Clostridia</taxon>
        <taxon>Lachnospirales</taxon>
        <taxon>Lachnospiraceae</taxon>
        <taxon>Butyrivibrio</taxon>
    </lineage>
</organism>
<accession>A0A1H9X7Z1</accession>
<reference evidence="1 2" key="1">
    <citation type="submission" date="2016-10" db="EMBL/GenBank/DDBJ databases">
        <authorList>
            <person name="de Groot N.N."/>
        </authorList>
    </citation>
    <scope>NUCLEOTIDE SEQUENCE [LARGE SCALE GENOMIC DNA]</scope>
    <source>
        <strain evidence="1 2">AR40</strain>
    </source>
</reference>
<dbReference type="Pfam" id="PF12668">
    <property type="entry name" value="DUF3791"/>
    <property type="match status" value="1"/>
</dbReference>
<proteinExistence type="predicted"/>
<sequence length="156" mass="18656">MALTYIDDLFMLQVRLFRLAQIRWDKNPKKCEAIFNKYDINSYIKTCYEEYHVQGDDANFDDIENYLTNKGWTLCRQKMNVSKYDYTMQLLAAMASINLARQQKISKTKAFFKFMKSQTGEMLFDESTDMWMNGPDYIADEYRREMLGKRKHHSTT</sequence>
<dbReference type="Proteomes" id="UP000182584">
    <property type="component" value="Unassembled WGS sequence"/>
</dbReference>
<dbReference type="RefSeq" id="WP_074758971.1">
    <property type="nucleotide sequence ID" value="NZ_FOGJ01000046.1"/>
</dbReference>
<evidence type="ECO:0000313" key="1">
    <source>
        <dbReference type="EMBL" id="SES41763.1"/>
    </source>
</evidence>
<dbReference type="EMBL" id="FOGJ01000046">
    <property type="protein sequence ID" value="SES41763.1"/>
    <property type="molecule type" value="Genomic_DNA"/>
</dbReference>
<dbReference type="InterPro" id="IPR024269">
    <property type="entry name" value="DUF3791"/>
</dbReference>
<protein>
    <submittedName>
        <fullName evidence="1">Uncharacterized protein</fullName>
    </submittedName>
</protein>